<comment type="caution">
    <text evidence="6">The sequence shown here is derived from an EMBL/GenBank/DDBJ whole genome shotgun (WGS) entry which is preliminary data.</text>
</comment>
<dbReference type="InterPro" id="IPR036271">
    <property type="entry name" value="Tet_transcr_reg_TetR-rel_C_sf"/>
</dbReference>
<feature type="domain" description="HTH tetR-type" evidence="5">
    <location>
        <begin position="5"/>
        <end position="65"/>
    </location>
</feature>
<keyword evidence="3" id="KW-0804">Transcription</keyword>
<dbReference type="PANTHER" id="PTHR30055">
    <property type="entry name" value="HTH-TYPE TRANSCRIPTIONAL REGULATOR RUTR"/>
    <property type="match status" value="1"/>
</dbReference>
<reference evidence="6" key="1">
    <citation type="submission" date="2021-04" db="EMBL/GenBank/DDBJ databases">
        <title>Genome based classification of Actinospica acidithermotolerans sp. nov., an actinobacterium isolated from an Indonesian hot spring.</title>
        <authorList>
            <person name="Kusuma A.B."/>
            <person name="Putra K.E."/>
            <person name="Nafisah S."/>
            <person name="Loh J."/>
            <person name="Nouioui I."/>
            <person name="Goodfellow M."/>
        </authorList>
    </citation>
    <scope>NUCLEOTIDE SEQUENCE</scope>
    <source>
        <strain evidence="6">MGRD01-02</strain>
    </source>
</reference>
<proteinExistence type="predicted"/>
<evidence type="ECO:0000313" key="7">
    <source>
        <dbReference type="Proteomes" id="UP000676325"/>
    </source>
</evidence>
<dbReference type="RefSeq" id="WP_212518242.1">
    <property type="nucleotide sequence ID" value="NZ_JAGSOH010000028.1"/>
</dbReference>
<dbReference type="GO" id="GO:0000976">
    <property type="term" value="F:transcription cis-regulatory region binding"/>
    <property type="evidence" value="ECO:0007669"/>
    <property type="project" value="TreeGrafter"/>
</dbReference>
<organism evidence="6 7">
    <name type="scientific">Actinospica acidithermotolerans</name>
    <dbReference type="NCBI Taxonomy" id="2828514"/>
    <lineage>
        <taxon>Bacteria</taxon>
        <taxon>Bacillati</taxon>
        <taxon>Actinomycetota</taxon>
        <taxon>Actinomycetes</taxon>
        <taxon>Catenulisporales</taxon>
        <taxon>Actinospicaceae</taxon>
        <taxon>Actinospica</taxon>
    </lineage>
</organism>
<dbReference type="Pfam" id="PF13305">
    <property type="entry name" value="TetR_C_33"/>
    <property type="match status" value="1"/>
</dbReference>
<evidence type="ECO:0000256" key="2">
    <source>
        <dbReference type="ARBA" id="ARBA00023125"/>
    </source>
</evidence>
<dbReference type="InterPro" id="IPR009057">
    <property type="entry name" value="Homeodomain-like_sf"/>
</dbReference>
<dbReference type="PROSITE" id="PS50977">
    <property type="entry name" value="HTH_TETR_2"/>
    <property type="match status" value="1"/>
</dbReference>
<dbReference type="GO" id="GO:0003700">
    <property type="term" value="F:DNA-binding transcription factor activity"/>
    <property type="evidence" value="ECO:0007669"/>
    <property type="project" value="TreeGrafter"/>
</dbReference>
<dbReference type="EMBL" id="JAGSOH010000028">
    <property type="protein sequence ID" value="MBR7827096.1"/>
    <property type="molecule type" value="Genomic_DNA"/>
</dbReference>
<evidence type="ECO:0000259" key="5">
    <source>
        <dbReference type="PROSITE" id="PS50977"/>
    </source>
</evidence>
<sequence>MARAGVSVEGLAQAAAELADEVGFEQVTVSALARRFGVTVASLYSHIKSADELRVRVAALALTELADRAADALAGRAGKDALVAFAAAYRDYAKEHPGRYAAAGLRIDASSLAAAPAMRHSALTRSILREYKLPEGEDVHAVRLLGSTFHGFANLEMSGAFVHSGDVEGSWARVIDALHVALVNWPRP</sequence>
<protein>
    <submittedName>
        <fullName evidence="6">TetR/AcrR family transcriptional regulator</fullName>
    </submittedName>
</protein>
<feature type="DNA-binding region" description="H-T-H motif" evidence="4">
    <location>
        <begin position="28"/>
        <end position="47"/>
    </location>
</feature>
<dbReference type="Gene3D" id="1.10.10.60">
    <property type="entry name" value="Homeodomain-like"/>
    <property type="match status" value="1"/>
</dbReference>
<dbReference type="Gene3D" id="1.10.357.10">
    <property type="entry name" value="Tetracycline Repressor, domain 2"/>
    <property type="match status" value="1"/>
</dbReference>
<dbReference type="Proteomes" id="UP000676325">
    <property type="component" value="Unassembled WGS sequence"/>
</dbReference>
<dbReference type="PANTHER" id="PTHR30055:SF239">
    <property type="entry name" value="TRANSCRIPTIONAL REGULATORY PROTEIN"/>
    <property type="match status" value="1"/>
</dbReference>
<keyword evidence="7" id="KW-1185">Reference proteome</keyword>
<dbReference type="InterPro" id="IPR001647">
    <property type="entry name" value="HTH_TetR"/>
</dbReference>
<evidence type="ECO:0000256" key="1">
    <source>
        <dbReference type="ARBA" id="ARBA00023015"/>
    </source>
</evidence>
<keyword evidence="2 4" id="KW-0238">DNA-binding</keyword>
<gene>
    <name evidence="6" type="ORF">KDK95_12330</name>
</gene>
<dbReference type="SUPFAM" id="SSF46689">
    <property type="entry name" value="Homeodomain-like"/>
    <property type="match status" value="1"/>
</dbReference>
<evidence type="ECO:0000256" key="4">
    <source>
        <dbReference type="PROSITE-ProRule" id="PRU00335"/>
    </source>
</evidence>
<accession>A0A941IKX1</accession>
<keyword evidence="1" id="KW-0805">Transcription regulation</keyword>
<evidence type="ECO:0000313" key="6">
    <source>
        <dbReference type="EMBL" id="MBR7827096.1"/>
    </source>
</evidence>
<dbReference type="InterPro" id="IPR025996">
    <property type="entry name" value="MT1864/Rv1816-like_C"/>
</dbReference>
<dbReference type="SUPFAM" id="SSF48498">
    <property type="entry name" value="Tetracyclin repressor-like, C-terminal domain"/>
    <property type="match status" value="1"/>
</dbReference>
<dbReference type="Pfam" id="PF00440">
    <property type="entry name" value="TetR_N"/>
    <property type="match status" value="1"/>
</dbReference>
<dbReference type="InterPro" id="IPR050109">
    <property type="entry name" value="HTH-type_TetR-like_transc_reg"/>
</dbReference>
<name>A0A941IKX1_9ACTN</name>
<evidence type="ECO:0000256" key="3">
    <source>
        <dbReference type="ARBA" id="ARBA00023163"/>
    </source>
</evidence>
<dbReference type="AlphaFoldDB" id="A0A941IKX1"/>